<dbReference type="AlphaFoldDB" id="A0A9P8V9G9"/>
<dbReference type="Proteomes" id="UP000770015">
    <property type="component" value="Unassembled WGS sequence"/>
</dbReference>
<gene>
    <name evidence="1" type="ORF">F5X68DRAFT_22254</name>
</gene>
<evidence type="ECO:0000313" key="2">
    <source>
        <dbReference type="Proteomes" id="UP000770015"/>
    </source>
</evidence>
<keyword evidence="2" id="KW-1185">Reference proteome</keyword>
<name>A0A9P8V9G9_9PEZI</name>
<protein>
    <submittedName>
        <fullName evidence="1">Uncharacterized protein</fullName>
    </submittedName>
</protein>
<reference evidence="1" key="1">
    <citation type="journal article" date="2021" name="Nat. Commun.">
        <title>Genetic determinants of endophytism in the Arabidopsis root mycobiome.</title>
        <authorList>
            <person name="Mesny F."/>
            <person name="Miyauchi S."/>
            <person name="Thiergart T."/>
            <person name="Pickel B."/>
            <person name="Atanasova L."/>
            <person name="Karlsson M."/>
            <person name="Huettel B."/>
            <person name="Barry K.W."/>
            <person name="Haridas S."/>
            <person name="Chen C."/>
            <person name="Bauer D."/>
            <person name="Andreopoulos W."/>
            <person name="Pangilinan J."/>
            <person name="LaButti K."/>
            <person name="Riley R."/>
            <person name="Lipzen A."/>
            <person name="Clum A."/>
            <person name="Drula E."/>
            <person name="Henrissat B."/>
            <person name="Kohler A."/>
            <person name="Grigoriev I.V."/>
            <person name="Martin F.M."/>
            <person name="Hacquard S."/>
        </authorList>
    </citation>
    <scope>NUCLEOTIDE SEQUENCE</scope>
    <source>
        <strain evidence="1">MPI-SDFR-AT-0117</strain>
    </source>
</reference>
<dbReference type="EMBL" id="JAGSXJ010000017">
    <property type="protein sequence ID" value="KAH6683504.1"/>
    <property type="molecule type" value="Genomic_DNA"/>
</dbReference>
<organism evidence="1 2">
    <name type="scientific">Plectosphaerella plurivora</name>
    <dbReference type="NCBI Taxonomy" id="936078"/>
    <lineage>
        <taxon>Eukaryota</taxon>
        <taxon>Fungi</taxon>
        <taxon>Dikarya</taxon>
        <taxon>Ascomycota</taxon>
        <taxon>Pezizomycotina</taxon>
        <taxon>Sordariomycetes</taxon>
        <taxon>Hypocreomycetidae</taxon>
        <taxon>Glomerellales</taxon>
        <taxon>Plectosphaerellaceae</taxon>
        <taxon>Plectosphaerella</taxon>
    </lineage>
</organism>
<accession>A0A9P8V9G9</accession>
<evidence type="ECO:0000313" key="1">
    <source>
        <dbReference type="EMBL" id="KAH6683504.1"/>
    </source>
</evidence>
<sequence>MKSRVEGRRWRGGQAFEGRDVSSRGRGLECCKGLGRVEVQVRGERRRDTGRDCDRLIRGEAQQKVGSIAFGCTVGALFWGDVTGDFDALDGGPDSVDCVEGTVSEGQFVSRGEASCLRPISSSHAMAAGRREARLPHHNGHCFRGKGLDLAVIVLDLRQVQ</sequence>
<proteinExistence type="predicted"/>
<comment type="caution">
    <text evidence="1">The sequence shown here is derived from an EMBL/GenBank/DDBJ whole genome shotgun (WGS) entry which is preliminary data.</text>
</comment>